<reference evidence="4 5" key="1">
    <citation type="submission" date="2016-03" db="EMBL/GenBank/DDBJ databases">
        <title>Pediococcus and Lactobacillus from brewery environment - whole genome sequencing and assembly.</title>
        <authorList>
            <person name="Behr J."/>
            <person name="Geissler A.J."/>
            <person name="Vogel R.F."/>
        </authorList>
    </citation>
    <scope>NUCLEOTIDE SEQUENCE [LARGE SCALE GENOMIC DNA]</scope>
    <source>
        <strain evidence="4 5">TMW 1.1995</strain>
    </source>
</reference>
<evidence type="ECO:0000256" key="1">
    <source>
        <dbReference type="ARBA" id="ARBA00004613"/>
    </source>
</evidence>
<dbReference type="RefSeq" id="WP_054712450.1">
    <property type="nucleotide sequence ID" value="NZ_CP014912.1"/>
</dbReference>
<sequence length="294" mass="33549">MTKTMRKWILGIIVVAFLGLLTVTVQKNLKFELGNRENFALANSDKQLQNGIMVLCYHRVLDDNAAVKTIEDLTPNNQLHAYNVNLSQFKKQMAYLAKHHIKVISTAQMVTMLQKHRTVHGKYVVLTFDDIDRTLVENAAPVMKHYNYPFTASIITGNTGRYFGGEQLATWKQILQLKRTSGNRMELGVHTNNMHYLEHGTPAFNLRPNFTAFKQDFATSQKVMLEKTGHTSDIFTYPYGSGTSQVENFLMTQPTLKVIYTLNNGIVTSRDNLSLTPRMIVNNSSWKSISQWLR</sequence>
<dbReference type="PANTHER" id="PTHR34216:SF3">
    <property type="entry name" value="POLY-BETA-1,6-N-ACETYL-D-GLUCOSAMINE N-DEACETYLASE"/>
    <property type="match status" value="1"/>
</dbReference>
<keyword evidence="5" id="KW-1185">Reference proteome</keyword>
<accession>A0A1B2IUN8</accession>
<dbReference type="Gene3D" id="3.20.20.370">
    <property type="entry name" value="Glycoside hydrolase/deacetylase"/>
    <property type="match status" value="1"/>
</dbReference>
<evidence type="ECO:0000259" key="3">
    <source>
        <dbReference type="PROSITE" id="PS51677"/>
    </source>
</evidence>
<gene>
    <name evidence="4" type="ORF">AYR63_00305</name>
</gene>
<dbReference type="GO" id="GO:0005576">
    <property type="term" value="C:extracellular region"/>
    <property type="evidence" value="ECO:0007669"/>
    <property type="project" value="UniProtKB-SubCell"/>
</dbReference>
<name>A0A1B2IUN8_9LACO</name>
<dbReference type="GO" id="GO:0016810">
    <property type="term" value="F:hydrolase activity, acting on carbon-nitrogen (but not peptide) bonds"/>
    <property type="evidence" value="ECO:0007669"/>
    <property type="project" value="InterPro"/>
</dbReference>
<dbReference type="AlphaFoldDB" id="A0A1B2IUN8"/>
<dbReference type="GO" id="GO:0005975">
    <property type="term" value="P:carbohydrate metabolic process"/>
    <property type="evidence" value="ECO:0007669"/>
    <property type="project" value="InterPro"/>
</dbReference>
<feature type="domain" description="NodB homology" evidence="3">
    <location>
        <begin position="122"/>
        <end position="294"/>
    </location>
</feature>
<dbReference type="PROSITE" id="PS51677">
    <property type="entry name" value="NODB"/>
    <property type="match status" value="1"/>
</dbReference>
<dbReference type="Proteomes" id="UP000093267">
    <property type="component" value="Chromosome"/>
</dbReference>
<dbReference type="Pfam" id="PF01522">
    <property type="entry name" value="Polysacc_deac_1"/>
    <property type="match status" value="1"/>
</dbReference>
<evidence type="ECO:0000256" key="2">
    <source>
        <dbReference type="ARBA" id="ARBA00022729"/>
    </source>
</evidence>
<dbReference type="InterPro" id="IPR051398">
    <property type="entry name" value="Polysacch_Deacetylase"/>
</dbReference>
<dbReference type="PANTHER" id="PTHR34216">
    <property type="match status" value="1"/>
</dbReference>
<dbReference type="KEGG" id="lpd:AYR62_02615"/>
<dbReference type="STRING" id="240427.AYR62_02615"/>
<dbReference type="InterPro" id="IPR011330">
    <property type="entry name" value="Glyco_hydro/deAcase_b/a-brl"/>
</dbReference>
<dbReference type="SUPFAM" id="SSF88713">
    <property type="entry name" value="Glycoside hydrolase/deacetylase"/>
    <property type="match status" value="1"/>
</dbReference>
<proteinExistence type="predicted"/>
<dbReference type="EMBL" id="CP014924">
    <property type="protein sequence ID" value="ANZ65739.1"/>
    <property type="molecule type" value="Genomic_DNA"/>
</dbReference>
<organism evidence="4 5">
    <name type="scientific">Secundilactobacillus paracollinoides</name>
    <dbReference type="NCBI Taxonomy" id="240427"/>
    <lineage>
        <taxon>Bacteria</taxon>
        <taxon>Bacillati</taxon>
        <taxon>Bacillota</taxon>
        <taxon>Bacilli</taxon>
        <taxon>Lactobacillales</taxon>
        <taxon>Lactobacillaceae</taxon>
        <taxon>Secundilactobacillus</taxon>
    </lineage>
</organism>
<evidence type="ECO:0000313" key="5">
    <source>
        <dbReference type="Proteomes" id="UP000093267"/>
    </source>
</evidence>
<comment type="subcellular location">
    <subcellularLocation>
        <location evidence="1">Secreted</location>
    </subcellularLocation>
</comment>
<protein>
    <submittedName>
        <fullName evidence="4">Polysaccharide deacetylase</fullName>
    </submittedName>
</protein>
<keyword evidence="2" id="KW-0732">Signal</keyword>
<dbReference type="InterPro" id="IPR002509">
    <property type="entry name" value="NODB_dom"/>
</dbReference>
<evidence type="ECO:0000313" key="4">
    <source>
        <dbReference type="EMBL" id="ANZ65739.1"/>
    </source>
</evidence>
<dbReference type="OrthoDB" id="9778320at2"/>